<organism evidence="4 5">
    <name type="scientific">Dioscorea zingiberensis</name>
    <dbReference type="NCBI Taxonomy" id="325984"/>
    <lineage>
        <taxon>Eukaryota</taxon>
        <taxon>Viridiplantae</taxon>
        <taxon>Streptophyta</taxon>
        <taxon>Embryophyta</taxon>
        <taxon>Tracheophyta</taxon>
        <taxon>Spermatophyta</taxon>
        <taxon>Magnoliopsida</taxon>
        <taxon>Liliopsida</taxon>
        <taxon>Dioscoreales</taxon>
        <taxon>Dioscoreaceae</taxon>
        <taxon>Dioscorea</taxon>
    </lineage>
</organism>
<keyword evidence="5" id="KW-1185">Reference proteome</keyword>
<comment type="caution">
    <text evidence="4">The sequence shown here is derived from an EMBL/GenBank/DDBJ whole genome shotgun (WGS) entry which is preliminary data.</text>
</comment>
<comment type="similarity">
    <text evidence="1">Belongs to the plant acyltransferase family.</text>
</comment>
<keyword evidence="3" id="KW-0012">Acyltransferase</keyword>
<dbReference type="InterPro" id="IPR023213">
    <property type="entry name" value="CAT-like_dom_sf"/>
</dbReference>
<dbReference type="OrthoDB" id="671439at2759"/>
<evidence type="ECO:0000313" key="5">
    <source>
        <dbReference type="Proteomes" id="UP001085076"/>
    </source>
</evidence>
<keyword evidence="2" id="KW-0808">Transferase</keyword>
<evidence type="ECO:0008006" key="6">
    <source>
        <dbReference type="Google" id="ProtNLM"/>
    </source>
</evidence>
<gene>
    <name evidence="4" type="ORF">J5N97_008938</name>
</gene>
<dbReference type="InterPro" id="IPR050317">
    <property type="entry name" value="Plant_Fungal_Acyltransferase"/>
</dbReference>
<evidence type="ECO:0000256" key="2">
    <source>
        <dbReference type="ARBA" id="ARBA00022679"/>
    </source>
</evidence>
<evidence type="ECO:0000256" key="1">
    <source>
        <dbReference type="ARBA" id="ARBA00009861"/>
    </source>
</evidence>
<sequence length="471" mass="52050">MELTIPLRDQDIIKQEPVTLFSPTNPTPTQTVYLSNIDQTVAFPVETVFFFQALKSSTDDIIEKVKRAVSESFLIPYYFMAGRLSFNEHTKRLELVCNNKGVFFVGATSKLSLMDLGDVSLPHPSFHHLILRPHAPISLSDTPLFTIQVTRFSCGGYSIGFVTNHSTMDGRAAVEMLENLASICRGEPQLKTTNLNLDRSCIKPRSPPLIKYQHPEYTTSSFSSSSFTSSSHHMISTISPLSQISPTHSYKLFSFTSSMIQSLKLKSMTHCSSFEAMVAHLWRARTKAVFDDPEATSTVLFAVDIRGKVKPPLPCGFIGNAVITAAASAKVVDMDERPLSFCVEMVKEAIERVSDDEYVRSVIDWLEVYRGVPSAGNGNFYVSAWWKLPFHELDFGHGRPVYGGPVVSAMDEFVLLLSHANGGKEQGGLNRDNLTVLSPAPSLSPESADSSSDSSRFLGLGFVLPFRIWGV</sequence>
<dbReference type="Proteomes" id="UP001085076">
    <property type="component" value="Miscellaneous, Linkage group lg02"/>
</dbReference>
<dbReference type="PANTHER" id="PTHR31642:SF231">
    <property type="entry name" value="BAHD FAMILY ACYLTRANSFERASE, CLADE V"/>
    <property type="match status" value="1"/>
</dbReference>
<name>A0A9D5CWN2_9LILI</name>
<dbReference type="Gene3D" id="3.30.559.10">
    <property type="entry name" value="Chloramphenicol acetyltransferase-like domain"/>
    <property type="match status" value="2"/>
</dbReference>
<dbReference type="AlphaFoldDB" id="A0A9D5CWN2"/>
<reference evidence="4" key="1">
    <citation type="submission" date="2021-03" db="EMBL/GenBank/DDBJ databases">
        <authorList>
            <person name="Li Z."/>
            <person name="Yang C."/>
        </authorList>
    </citation>
    <scope>NUCLEOTIDE SEQUENCE</scope>
    <source>
        <strain evidence="4">Dzin_1.0</strain>
        <tissue evidence="4">Leaf</tissue>
    </source>
</reference>
<dbReference type="EMBL" id="JAGGNH010000002">
    <property type="protein sequence ID" value="KAJ0980683.1"/>
    <property type="molecule type" value="Genomic_DNA"/>
</dbReference>
<dbReference type="PANTHER" id="PTHR31642">
    <property type="entry name" value="TRICHOTHECENE 3-O-ACETYLTRANSFERASE"/>
    <property type="match status" value="1"/>
</dbReference>
<proteinExistence type="inferred from homology"/>
<protein>
    <recommendedName>
        <fullName evidence="6">Omega-hydroxypalmitate O-feruloyl transferase</fullName>
    </recommendedName>
</protein>
<dbReference type="Pfam" id="PF02458">
    <property type="entry name" value="Transferase"/>
    <property type="match status" value="1"/>
</dbReference>
<reference evidence="4" key="2">
    <citation type="journal article" date="2022" name="Hortic Res">
        <title>The genome of Dioscorea zingiberensis sheds light on the biosynthesis, origin and evolution of the medicinally important diosgenin saponins.</title>
        <authorList>
            <person name="Li Y."/>
            <person name="Tan C."/>
            <person name="Li Z."/>
            <person name="Guo J."/>
            <person name="Li S."/>
            <person name="Chen X."/>
            <person name="Wang C."/>
            <person name="Dai X."/>
            <person name="Yang H."/>
            <person name="Song W."/>
            <person name="Hou L."/>
            <person name="Xu J."/>
            <person name="Tong Z."/>
            <person name="Xu A."/>
            <person name="Yuan X."/>
            <person name="Wang W."/>
            <person name="Yang Q."/>
            <person name="Chen L."/>
            <person name="Sun Z."/>
            <person name="Wang K."/>
            <person name="Pan B."/>
            <person name="Chen J."/>
            <person name="Bao Y."/>
            <person name="Liu F."/>
            <person name="Qi X."/>
            <person name="Gang D.R."/>
            <person name="Wen J."/>
            <person name="Li J."/>
        </authorList>
    </citation>
    <scope>NUCLEOTIDE SEQUENCE</scope>
    <source>
        <strain evidence="4">Dzin_1.0</strain>
    </source>
</reference>
<dbReference type="GO" id="GO:0016747">
    <property type="term" value="F:acyltransferase activity, transferring groups other than amino-acyl groups"/>
    <property type="evidence" value="ECO:0007669"/>
    <property type="project" value="TreeGrafter"/>
</dbReference>
<evidence type="ECO:0000256" key="3">
    <source>
        <dbReference type="ARBA" id="ARBA00023315"/>
    </source>
</evidence>
<accession>A0A9D5CWN2</accession>
<evidence type="ECO:0000313" key="4">
    <source>
        <dbReference type="EMBL" id="KAJ0980683.1"/>
    </source>
</evidence>